<feature type="region of interest" description="Disordered" evidence="1">
    <location>
        <begin position="194"/>
        <end position="224"/>
    </location>
</feature>
<feature type="compositionally biased region" description="Polar residues" evidence="1">
    <location>
        <begin position="277"/>
        <end position="287"/>
    </location>
</feature>
<evidence type="ECO:0000313" key="2">
    <source>
        <dbReference type="EMBL" id="KAG1544431.1"/>
    </source>
</evidence>
<feature type="compositionally biased region" description="Low complexity" evidence="1">
    <location>
        <begin position="82"/>
        <end position="94"/>
    </location>
</feature>
<feature type="compositionally biased region" description="Basic residues" evidence="1">
    <location>
        <begin position="158"/>
        <end position="168"/>
    </location>
</feature>
<feature type="compositionally biased region" description="Low complexity" evidence="1">
    <location>
        <begin position="145"/>
        <end position="154"/>
    </location>
</feature>
<dbReference type="EMBL" id="JAANIU010005967">
    <property type="protein sequence ID" value="KAG1544431.1"/>
    <property type="molecule type" value="Genomic_DNA"/>
</dbReference>
<feature type="region of interest" description="Disordered" evidence="1">
    <location>
        <begin position="74"/>
        <end position="94"/>
    </location>
</feature>
<proteinExistence type="predicted"/>
<keyword evidence="3" id="KW-1185">Reference proteome</keyword>
<comment type="caution">
    <text evidence="2">The sequence shown here is derived from an EMBL/GenBank/DDBJ whole genome shotgun (WGS) entry which is preliminary data.</text>
</comment>
<protein>
    <submittedName>
        <fullName evidence="2">Uncharacterized protein</fullName>
    </submittedName>
</protein>
<feature type="region of interest" description="Disordered" evidence="1">
    <location>
        <begin position="118"/>
        <end position="179"/>
    </location>
</feature>
<gene>
    <name evidence="2" type="ORF">G6F50_013873</name>
</gene>
<name>A0A9P6YBS8_9FUNG</name>
<evidence type="ECO:0000313" key="3">
    <source>
        <dbReference type="Proteomes" id="UP000740926"/>
    </source>
</evidence>
<feature type="region of interest" description="Disordered" evidence="1">
    <location>
        <begin position="238"/>
        <end position="287"/>
    </location>
</feature>
<organism evidence="2 3">
    <name type="scientific">Rhizopus delemar</name>
    <dbReference type="NCBI Taxonomy" id="936053"/>
    <lineage>
        <taxon>Eukaryota</taxon>
        <taxon>Fungi</taxon>
        <taxon>Fungi incertae sedis</taxon>
        <taxon>Mucoromycota</taxon>
        <taxon>Mucoromycotina</taxon>
        <taxon>Mucoromycetes</taxon>
        <taxon>Mucorales</taxon>
        <taxon>Mucorineae</taxon>
        <taxon>Rhizopodaceae</taxon>
        <taxon>Rhizopus</taxon>
    </lineage>
</organism>
<evidence type="ECO:0000256" key="1">
    <source>
        <dbReference type="SAM" id="MobiDB-lite"/>
    </source>
</evidence>
<dbReference type="Proteomes" id="UP000740926">
    <property type="component" value="Unassembled WGS sequence"/>
</dbReference>
<reference evidence="2 3" key="1">
    <citation type="journal article" date="2020" name="Microb. Genom.">
        <title>Genetic diversity of clinical and environmental Mucorales isolates obtained from an investigation of mucormycosis cases among solid organ transplant recipients.</title>
        <authorList>
            <person name="Nguyen M.H."/>
            <person name="Kaul D."/>
            <person name="Muto C."/>
            <person name="Cheng S.J."/>
            <person name="Richter R.A."/>
            <person name="Bruno V.M."/>
            <person name="Liu G."/>
            <person name="Beyhan S."/>
            <person name="Sundermann A.J."/>
            <person name="Mounaud S."/>
            <person name="Pasculle A.W."/>
            <person name="Nierman W.C."/>
            <person name="Driscoll E."/>
            <person name="Cumbie R."/>
            <person name="Clancy C.J."/>
            <person name="Dupont C.L."/>
        </authorList>
    </citation>
    <scope>NUCLEOTIDE SEQUENCE [LARGE SCALE GENOMIC DNA]</scope>
    <source>
        <strain evidence="2 3">GL24</strain>
    </source>
</reference>
<accession>A0A9P6YBS8</accession>
<dbReference type="AlphaFoldDB" id="A0A9P6YBS8"/>
<sequence>MAGEARALPFRQRLGLDRCIRAVGHHVMGAVLFDHPRRAGLRMGSHRGLPVGLLRRAWPGPADGLQGGEIGGMGHRRHSNRPDALPAQQRQARALAMHCSNSAPGHPRAPIRSALRNPRRTGAASPGAGGAGPQADQAQHRQPRCLRLPCARAPAARDRRRHGPHRPVHPPAGPAGRTRSYRWLLRPPWRARCAPGPRLPRQWRQRTDRPLAARPAQPGRRSAGALARLPAVVGLDHPQRWPPGVLPLRAGERLPAGPERDRDAGLFAHPRHRADQPEQSQRRQLSA</sequence>